<dbReference type="EMBL" id="FNLO01000009">
    <property type="protein sequence ID" value="SDV49637.1"/>
    <property type="molecule type" value="Genomic_DNA"/>
</dbReference>
<proteinExistence type="inferred from homology"/>
<protein>
    <recommendedName>
        <fullName evidence="2">UPF0178 protein SAMN05216551_10910</fullName>
    </recommendedName>
</protein>
<dbReference type="PANTHER" id="PTHR35146">
    <property type="entry name" value="UPF0178 PROTEIN YAII"/>
    <property type="match status" value="1"/>
</dbReference>
<dbReference type="RefSeq" id="WP_091909987.1">
    <property type="nucleotide sequence ID" value="NZ_FNLO01000009.1"/>
</dbReference>
<organism evidence="3 4">
    <name type="scientific">Chitinasiproducens palmae</name>
    <dbReference type="NCBI Taxonomy" id="1770053"/>
    <lineage>
        <taxon>Bacteria</taxon>
        <taxon>Pseudomonadati</taxon>
        <taxon>Pseudomonadota</taxon>
        <taxon>Betaproteobacteria</taxon>
        <taxon>Burkholderiales</taxon>
        <taxon>Burkholderiaceae</taxon>
        <taxon>Chitinasiproducens</taxon>
    </lineage>
</organism>
<reference evidence="4" key="1">
    <citation type="submission" date="2016-09" db="EMBL/GenBank/DDBJ databases">
        <authorList>
            <person name="Varghese N."/>
            <person name="Submissions S."/>
        </authorList>
    </citation>
    <scope>NUCLEOTIDE SEQUENCE [LARGE SCALE GENOMIC DNA]</scope>
    <source>
        <strain evidence="4">JS23</strain>
    </source>
</reference>
<sequence>MEIWVDADACPAQVKDILFRAAQRTQSRVTLVANAFLRTPPSPHIRALQVPSGPDAADRRIAEGVQPGDLVITADIPLASDVLARGGAALDPRGGWFTNDTIRERLAMRSMLDELRGAGVATGGPAPFSARDGRAFAAQLDGFLARAKRSIQPG</sequence>
<dbReference type="OrthoDB" id="9798918at2"/>
<comment type="similarity">
    <text evidence="1 2">Belongs to the UPF0178 family.</text>
</comment>
<dbReference type="Pfam" id="PF02639">
    <property type="entry name" value="DUF188"/>
    <property type="match status" value="1"/>
</dbReference>
<keyword evidence="4" id="KW-1185">Reference proteome</keyword>
<dbReference type="PANTHER" id="PTHR35146:SF1">
    <property type="entry name" value="UPF0178 PROTEIN YAII"/>
    <property type="match status" value="1"/>
</dbReference>
<evidence type="ECO:0000313" key="4">
    <source>
        <dbReference type="Proteomes" id="UP000243719"/>
    </source>
</evidence>
<evidence type="ECO:0000313" key="3">
    <source>
        <dbReference type="EMBL" id="SDV49637.1"/>
    </source>
</evidence>
<dbReference type="STRING" id="1770053.SAMN05216551_10910"/>
<dbReference type="Proteomes" id="UP000243719">
    <property type="component" value="Unassembled WGS sequence"/>
</dbReference>
<accession>A0A1H2PRW7</accession>
<gene>
    <name evidence="3" type="ORF">SAMN05216551_10910</name>
</gene>
<dbReference type="NCBIfam" id="NF001095">
    <property type="entry name" value="PRK00124.1"/>
    <property type="match status" value="1"/>
</dbReference>
<dbReference type="HAMAP" id="MF_00489">
    <property type="entry name" value="UPF0178"/>
    <property type="match status" value="1"/>
</dbReference>
<evidence type="ECO:0000256" key="1">
    <source>
        <dbReference type="ARBA" id="ARBA00008522"/>
    </source>
</evidence>
<name>A0A1H2PRW7_9BURK</name>
<dbReference type="CDD" id="cd18720">
    <property type="entry name" value="PIN_YqxD-like"/>
    <property type="match status" value="1"/>
</dbReference>
<dbReference type="AlphaFoldDB" id="A0A1H2PRW7"/>
<dbReference type="InterPro" id="IPR003791">
    <property type="entry name" value="UPF0178"/>
</dbReference>
<evidence type="ECO:0000256" key="2">
    <source>
        <dbReference type="HAMAP-Rule" id="MF_00489"/>
    </source>
</evidence>